<evidence type="ECO:0000256" key="8">
    <source>
        <dbReference type="ARBA" id="ARBA00023136"/>
    </source>
</evidence>
<dbReference type="EMBL" id="FNDX01000025">
    <property type="protein sequence ID" value="SDJ83278.1"/>
    <property type="molecule type" value="Genomic_DNA"/>
</dbReference>
<dbReference type="InterPro" id="IPR027417">
    <property type="entry name" value="P-loop_NTPase"/>
</dbReference>
<sequence length="603" mass="65895">MDKPLLELSNVSFTYPGAEQPVLQEVSFTLQQGDFVAVIGSNGSGKSTLCKCFNGLIPHYYTGDFEGELKLLGESAEGKRVSELSRHIGYVYQDFENQLVRPTVLDDVCFTPLNYGLADYRERGQRALELTGLSGLSREFIWQLSGGQKHLLALAGALAMDPDILVIDEPVAQLDPQHARQIYEILRRLNEHHGKTIVVIEHHAEFIAEYCRSVVLMDGGRLRWQKPVREALTSVEELLALGIYPPDVTRAAWLLQPDRQAAGNYPLSCEEGRAWFGRRTAAVNAADPANAWSFAAASSDGAPAVPTGAAARAATEAAVNLSAAEPIVRMEQIRLSYRTIHKTLQPVLSGVNLELYAGERVALIGNNGAGKSSLMKLIAGITVPTGGTVQVKDITVNGLPPERLSDIVSYVFQNPEDMFIDDSVRGEIAYYLKARKLADMDARVEEMLQAFRLQELAERDARLLSGGQQRRVSLAIGAAVRPAVMLLDEPTANLDISTKQEMTRVLEALRGHVETVVIATHDMALVAEWASRIIVMSEGRIIADGDKEAIFSDGQLLRRAGLAETQLMEMSRLLNLPQICSSLKEFTAAAGGRKGELVHGGSR</sequence>
<dbReference type="GO" id="GO:0042626">
    <property type="term" value="F:ATPase-coupled transmembrane transporter activity"/>
    <property type="evidence" value="ECO:0007669"/>
    <property type="project" value="TreeGrafter"/>
</dbReference>
<evidence type="ECO:0000256" key="5">
    <source>
        <dbReference type="ARBA" id="ARBA00022741"/>
    </source>
</evidence>
<proteinExistence type="inferred from homology"/>
<keyword evidence="11" id="KW-1185">Reference proteome</keyword>
<reference evidence="11" key="1">
    <citation type="submission" date="2016-10" db="EMBL/GenBank/DDBJ databases">
        <authorList>
            <person name="Varghese N."/>
            <person name="Submissions S."/>
        </authorList>
    </citation>
    <scope>NUCLEOTIDE SEQUENCE [LARGE SCALE GENOMIC DNA]</scope>
    <source>
        <strain evidence="11">CGMCC 1.11012</strain>
    </source>
</reference>
<evidence type="ECO:0000256" key="2">
    <source>
        <dbReference type="ARBA" id="ARBA00005417"/>
    </source>
</evidence>
<keyword evidence="8" id="KW-0472">Membrane</keyword>
<comment type="subcellular location">
    <subcellularLocation>
        <location evidence="1">Cell membrane</location>
        <topology evidence="1">Peripheral membrane protein</topology>
    </subcellularLocation>
</comment>
<dbReference type="OrthoDB" id="501320at2"/>
<dbReference type="InterPro" id="IPR050095">
    <property type="entry name" value="ECF_ABC_transporter_ATP-bd"/>
</dbReference>
<evidence type="ECO:0000313" key="10">
    <source>
        <dbReference type="EMBL" id="SDJ83278.1"/>
    </source>
</evidence>
<gene>
    <name evidence="10" type="ORF">SAMN05216192_12538</name>
</gene>
<protein>
    <submittedName>
        <fullName evidence="10">Energy-coupling factor transport system ATP-binding protein</fullName>
    </submittedName>
</protein>
<keyword evidence="5" id="KW-0547">Nucleotide-binding</keyword>
<dbReference type="PROSITE" id="PS50893">
    <property type="entry name" value="ABC_TRANSPORTER_2"/>
    <property type="match status" value="2"/>
</dbReference>
<evidence type="ECO:0000259" key="9">
    <source>
        <dbReference type="PROSITE" id="PS50893"/>
    </source>
</evidence>
<keyword evidence="3" id="KW-0813">Transport</keyword>
<keyword evidence="7" id="KW-1278">Translocase</keyword>
<evidence type="ECO:0000313" key="11">
    <source>
        <dbReference type="Proteomes" id="UP000199050"/>
    </source>
</evidence>
<dbReference type="InterPro" id="IPR003593">
    <property type="entry name" value="AAA+_ATPase"/>
</dbReference>
<dbReference type="AlphaFoldDB" id="A0A1G8WXZ9"/>
<dbReference type="PANTHER" id="PTHR43553">
    <property type="entry name" value="HEAVY METAL TRANSPORTER"/>
    <property type="match status" value="1"/>
</dbReference>
<dbReference type="GO" id="GO:0043190">
    <property type="term" value="C:ATP-binding cassette (ABC) transporter complex"/>
    <property type="evidence" value="ECO:0007669"/>
    <property type="project" value="TreeGrafter"/>
</dbReference>
<dbReference type="GO" id="GO:0016887">
    <property type="term" value="F:ATP hydrolysis activity"/>
    <property type="evidence" value="ECO:0007669"/>
    <property type="project" value="InterPro"/>
</dbReference>
<evidence type="ECO:0000256" key="4">
    <source>
        <dbReference type="ARBA" id="ARBA00022475"/>
    </source>
</evidence>
<comment type="similarity">
    <text evidence="2">Belongs to the ABC transporter superfamily.</text>
</comment>
<feature type="domain" description="ABC transporter" evidence="9">
    <location>
        <begin position="6"/>
        <end position="244"/>
    </location>
</feature>
<evidence type="ECO:0000256" key="7">
    <source>
        <dbReference type="ARBA" id="ARBA00022967"/>
    </source>
</evidence>
<dbReference type="SUPFAM" id="SSF52540">
    <property type="entry name" value="P-loop containing nucleoside triphosphate hydrolases"/>
    <property type="match status" value="2"/>
</dbReference>
<dbReference type="STRING" id="1174501.SAMN05216192_12538"/>
<name>A0A1G8WXZ9_9BACL</name>
<evidence type="ECO:0000256" key="1">
    <source>
        <dbReference type="ARBA" id="ARBA00004202"/>
    </source>
</evidence>
<dbReference type="PANTHER" id="PTHR43553:SF24">
    <property type="entry name" value="ENERGY-COUPLING FACTOR TRANSPORTER ATP-BINDING PROTEIN ECFA1"/>
    <property type="match status" value="1"/>
</dbReference>
<keyword evidence="6 10" id="KW-0067">ATP-binding</keyword>
<dbReference type="PROSITE" id="PS00211">
    <property type="entry name" value="ABC_TRANSPORTER_1"/>
    <property type="match status" value="1"/>
</dbReference>
<dbReference type="InterPro" id="IPR015856">
    <property type="entry name" value="ABC_transpr_CbiO/EcfA_su"/>
</dbReference>
<accession>A0A1G8WXZ9</accession>
<feature type="domain" description="ABC transporter" evidence="9">
    <location>
        <begin position="328"/>
        <end position="563"/>
    </location>
</feature>
<dbReference type="SMART" id="SM00382">
    <property type="entry name" value="AAA"/>
    <property type="match status" value="2"/>
</dbReference>
<dbReference type="GO" id="GO:0005524">
    <property type="term" value="F:ATP binding"/>
    <property type="evidence" value="ECO:0007669"/>
    <property type="project" value="UniProtKB-KW"/>
</dbReference>
<evidence type="ECO:0000256" key="6">
    <source>
        <dbReference type="ARBA" id="ARBA00022840"/>
    </source>
</evidence>
<organism evidence="10 11">
    <name type="scientific">Paenibacillus typhae</name>
    <dbReference type="NCBI Taxonomy" id="1174501"/>
    <lineage>
        <taxon>Bacteria</taxon>
        <taxon>Bacillati</taxon>
        <taxon>Bacillota</taxon>
        <taxon>Bacilli</taxon>
        <taxon>Bacillales</taxon>
        <taxon>Paenibacillaceae</taxon>
        <taxon>Paenibacillus</taxon>
    </lineage>
</organism>
<evidence type="ECO:0000256" key="3">
    <source>
        <dbReference type="ARBA" id="ARBA00022448"/>
    </source>
</evidence>
<dbReference type="InterPro" id="IPR003439">
    <property type="entry name" value="ABC_transporter-like_ATP-bd"/>
</dbReference>
<dbReference type="InterPro" id="IPR017871">
    <property type="entry name" value="ABC_transporter-like_CS"/>
</dbReference>
<dbReference type="Pfam" id="PF00005">
    <property type="entry name" value="ABC_tran"/>
    <property type="match status" value="2"/>
</dbReference>
<keyword evidence="4" id="KW-1003">Cell membrane</keyword>
<dbReference type="Gene3D" id="3.40.50.300">
    <property type="entry name" value="P-loop containing nucleotide triphosphate hydrolases"/>
    <property type="match status" value="2"/>
</dbReference>
<dbReference type="RefSeq" id="WP_090716456.1">
    <property type="nucleotide sequence ID" value="NZ_CBCSKY010000028.1"/>
</dbReference>
<dbReference type="CDD" id="cd03225">
    <property type="entry name" value="ABC_cobalt_CbiO_domain1"/>
    <property type="match status" value="2"/>
</dbReference>
<dbReference type="Proteomes" id="UP000199050">
    <property type="component" value="Unassembled WGS sequence"/>
</dbReference>